<evidence type="ECO:0000259" key="1">
    <source>
        <dbReference type="Pfam" id="PF09836"/>
    </source>
</evidence>
<dbReference type="EMBL" id="JACFYX010000013">
    <property type="protein sequence ID" value="MBG0836285.1"/>
    <property type="molecule type" value="Genomic_DNA"/>
</dbReference>
<protein>
    <submittedName>
        <fullName evidence="2">DNA-binding domain-containing protein</fullName>
    </submittedName>
</protein>
<organism evidence="2 3">
    <name type="scientific">Pseudomonas chaetocerotis</name>
    <dbReference type="NCBI Taxonomy" id="2758695"/>
    <lineage>
        <taxon>Bacteria</taxon>
        <taxon>Pseudomonadati</taxon>
        <taxon>Pseudomonadota</taxon>
        <taxon>Gammaproteobacteria</taxon>
        <taxon>Pseudomonadales</taxon>
        <taxon>Pseudomonadaceae</taxon>
        <taxon>Pseudomonas</taxon>
    </lineage>
</organism>
<dbReference type="Gene3D" id="1.10.150.690">
    <property type="entry name" value="DUF2063"/>
    <property type="match status" value="1"/>
</dbReference>
<reference evidence="2" key="1">
    <citation type="submission" date="2020-07" db="EMBL/GenBank/DDBJ databases">
        <title>Pseudomonas chaetoceroseae sp. nov., a new member of the Pseudomonas oleovorans group isolated from a culture of Chaetoceros calcitrans.</title>
        <authorList>
            <person name="Girard L."/>
            <person name="Lood C."/>
            <person name="De Mot R."/>
            <person name="Baudart J."/>
        </authorList>
    </citation>
    <scope>NUCLEOTIDE SEQUENCE</scope>
    <source>
        <strain evidence="2">536</strain>
    </source>
</reference>
<dbReference type="InterPro" id="IPR044922">
    <property type="entry name" value="DUF2063_N_sf"/>
</dbReference>
<gene>
    <name evidence="2" type="ORF">H3221_14335</name>
</gene>
<dbReference type="AlphaFoldDB" id="A0A931D2T4"/>
<evidence type="ECO:0000313" key="2">
    <source>
        <dbReference type="EMBL" id="MBG0836285.1"/>
    </source>
</evidence>
<proteinExistence type="predicted"/>
<dbReference type="InterPro" id="IPR018640">
    <property type="entry name" value="DUF2063"/>
</dbReference>
<dbReference type="GO" id="GO:0003677">
    <property type="term" value="F:DNA binding"/>
    <property type="evidence" value="ECO:0007669"/>
    <property type="project" value="UniProtKB-KW"/>
</dbReference>
<dbReference type="Proteomes" id="UP000596932">
    <property type="component" value="Unassembled WGS sequence"/>
</dbReference>
<accession>A0A931D2T4</accession>
<evidence type="ECO:0000313" key="3">
    <source>
        <dbReference type="Proteomes" id="UP000596932"/>
    </source>
</evidence>
<dbReference type="RefSeq" id="WP_196475568.1">
    <property type="nucleotide sequence ID" value="NZ_JACFYX020000002.1"/>
</dbReference>
<dbReference type="Pfam" id="PF09836">
    <property type="entry name" value="DUF2063"/>
    <property type="match status" value="1"/>
</dbReference>
<comment type="caution">
    <text evidence="2">The sequence shown here is derived from an EMBL/GenBank/DDBJ whole genome shotgun (WGS) entry which is preliminary data.</text>
</comment>
<keyword evidence="2" id="KW-0238">DNA-binding</keyword>
<keyword evidence="3" id="KW-1185">Reference proteome</keyword>
<sequence length="267" mass="29261">MRLSDWQAQVQAYLLSPDAQPNPALQASLLGSAALSAEQGLAIYHNAYRARLLEALRGDFPAVHGWLGDDEFDTLALSYLDAHPSQHFSLRWLGAQLAAFIDGYLIPAQAAPLSELAQLEWAFTLAFDAPEGQPLSLTQVAELPAEAWPTLQVRLLPSVQWLECRYNSLAIWRACKGQGDFPGSQPLAEAQTCVIWRDQLITRYRSLAADEAAALQGMAVQGWCFAELCGELAHLGEQAPVQAVSWLRQWLADGLLQRVDSAQSLPA</sequence>
<name>A0A931D2T4_9PSED</name>
<feature type="domain" description="Putative DNA-binding" evidence="1">
    <location>
        <begin position="6"/>
        <end position="101"/>
    </location>
</feature>